<dbReference type="Proteomes" id="UP000800094">
    <property type="component" value="Unassembled WGS sequence"/>
</dbReference>
<gene>
    <name evidence="1" type="ORF">BU26DRAFT_561214</name>
</gene>
<dbReference type="EMBL" id="ML987191">
    <property type="protein sequence ID" value="KAF2253952.1"/>
    <property type="molecule type" value="Genomic_DNA"/>
</dbReference>
<proteinExistence type="predicted"/>
<organism evidence="1 2">
    <name type="scientific">Trematosphaeria pertusa</name>
    <dbReference type="NCBI Taxonomy" id="390896"/>
    <lineage>
        <taxon>Eukaryota</taxon>
        <taxon>Fungi</taxon>
        <taxon>Dikarya</taxon>
        <taxon>Ascomycota</taxon>
        <taxon>Pezizomycotina</taxon>
        <taxon>Dothideomycetes</taxon>
        <taxon>Pleosporomycetidae</taxon>
        <taxon>Pleosporales</taxon>
        <taxon>Massarineae</taxon>
        <taxon>Trematosphaeriaceae</taxon>
        <taxon>Trematosphaeria</taxon>
    </lineage>
</organism>
<protein>
    <submittedName>
        <fullName evidence="1">Uncharacterized protein</fullName>
    </submittedName>
</protein>
<name>A0A6A6IVK5_9PLEO</name>
<reference evidence="1" key="1">
    <citation type="journal article" date="2020" name="Stud. Mycol.">
        <title>101 Dothideomycetes genomes: a test case for predicting lifestyles and emergence of pathogens.</title>
        <authorList>
            <person name="Haridas S."/>
            <person name="Albert R."/>
            <person name="Binder M."/>
            <person name="Bloem J."/>
            <person name="Labutti K."/>
            <person name="Salamov A."/>
            <person name="Andreopoulos B."/>
            <person name="Baker S."/>
            <person name="Barry K."/>
            <person name="Bills G."/>
            <person name="Bluhm B."/>
            <person name="Cannon C."/>
            <person name="Castanera R."/>
            <person name="Culley D."/>
            <person name="Daum C."/>
            <person name="Ezra D."/>
            <person name="Gonzalez J."/>
            <person name="Henrissat B."/>
            <person name="Kuo A."/>
            <person name="Liang C."/>
            <person name="Lipzen A."/>
            <person name="Lutzoni F."/>
            <person name="Magnuson J."/>
            <person name="Mondo S."/>
            <person name="Nolan M."/>
            <person name="Ohm R."/>
            <person name="Pangilinan J."/>
            <person name="Park H.-J."/>
            <person name="Ramirez L."/>
            <person name="Alfaro M."/>
            <person name="Sun H."/>
            <person name="Tritt A."/>
            <person name="Yoshinaga Y."/>
            <person name="Zwiers L.-H."/>
            <person name="Turgeon B."/>
            <person name="Goodwin S."/>
            <person name="Spatafora J."/>
            <person name="Crous P."/>
            <person name="Grigoriev I."/>
        </authorList>
    </citation>
    <scope>NUCLEOTIDE SEQUENCE</scope>
    <source>
        <strain evidence="1">CBS 122368</strain>
    </source>
</reference>
<dbReference type="AlphaFoldDB" id="A0A6A6IVK5"/>
<evidence type="ECO:0000313" key="1">
    <source>
        <dbReference type="EMBL" id="KAF2253952.1"/>
    </source>
</evidence>
<sequence>MALNAPPNPEEYVLLYFITMHHTKDASELLPGLDEKLGVNRESYNPEDLSKQVLRAEEKLGLSGKTLEEKKDLYYRALAESVTLETWHKKLESLDSNTQPFVSWAGFRLLYTWVKGTNNPENQDMLLHRMPLRRQQLHLNAILQHLAPTTSFSSKYLRSANR</sequence>
<dbReference type="RefSeq" id="XP_033688956.1">
    <property type="nucleotide sequence ID" value="XM_033832885.1"/>
</dbReference>
<keyword evidence="2" id="KW-1185">Reference proteome</keyword>
<accession>A0A6A6IVK5</accession>
<evidence type="ECO:0000313" key="2">
    <source>
        <dbReference type="Proteomes" id="UP000800094"/>
    </source>
</evidence>
<dbReference type="GeneID" id="54586215"/>